<feature type="transmembrane region" description="Helical" evidence="1">
    <location>
        <begin position="131"/>
        <end position="151"/>
    </location>
</feature>
<reference evidence="2" key="1">
    <citation type="journal article" date="2014" name="Front. Microbiol.">
        <title>High frequency of phylogenetically diverse reductive dehalogenase-homologous genes in deep subseafloor sedimentary metagenomes.</title>
        <authorList>
            <person name="Kawai M."/>
            <person name="Futagami T."/>
            <person name="Toyoda A."/>
            <person name="Takaki Y."/>
            <person name="Nishi S."/>
            <person name="Hori S."/>
            <person name="Arai W."/>
            <person name="Tsubouchi T."/>
            <person name="Morono Y."/>
            <person name="Uchiyama I."/>
            <person name="Ito T."/>
            <person name="Fujiyama A."/>
            <person name="Inagaki F."/>
            <person name="Takami H."/>
        </authorList>
    </citation>
    <scope>NUCLEOTIDE SEQUENCE</scope>
    <source>
        <strain evidence="2">Expedition CK06-06</strain>
    </source>
</reference>
<comment type="caution">
    <text evidence="2">The sequence shown here is derived from an EMBL/GenBank/DDBJ whole genome shotgun (WGS) entry which is preliminary data.</text>
</comment>
<gene>
    <name evidence="2" type="ORF">S01H1_13293</name>
</gene>
<keyword evidence="1" id="KW-0812">Transmembrane</keyword>
<accession>X0S102</accession>
<keyword evidence="1" id="KW-0472">Membrane</keyword>
<protein>
    <recommendedName>
        <fullName evidence="3">DUF1385 domain-containing protein</fullName>
    </recommendedName>
</protein>
<keyword evidence="1" id="KW-1133">Transmembrane helix</keyword>
<dbReference type="PANTHER" id="PTHR42867:SF1">
    <property type="entry name" value="MEMBRANE PROTEIN-RELATED"/>
    <property type="match status" value="1"/>
</dbReference>
<dbReference type="AlphaFoldDB" id="X0S102"/>
<proteinExistence type="predicted"/>
<organism evidence="2">
    <name type="scientific">marine sediment metagenome</name>
    <dbReference type="NCBI Taxonomy" id="412755"/>
    <lineage>
        <taxon>unclassified sequences</taxon>
        <taxon>metagenomes</taxon>
        <taxon>ecological metagenomes</taxon>
    </lineage>
</organism>
<name>X0S102_9ZZZZ</name>
<feature type="transmembrane region" description="Helical" evidence="1">
    <location>
        <begin position="193"/>
        <end position="212"/>
    </location>
</feature>
<evidence type="ECO:0000313" key="2">
    <source>
        <dbReference type="EMBL" id="GAF74738.1"/>
    </source>
</evidence>
<dbReference type="Pfam" id="PF07136">
    <property type="entry name" value="DUF1385"/>
    <property type="match status" value="1"/>
</dbReference>
<dbReference type="InterPro" id="IPR010787">
    <property type="entry name" value="DUF1385"/>
</dbReference>
<dbReference type="PANTHER" id="PTHR42867">
    <property type="entry name" value="MEMBRANE PROTEIN-RELATED"/>
    <property type="match status" value="1"/>
</dbReference>
<evidence type="ECO:0008006" key="3">
    <source>
        <dbReference type="Google" id="ProtNLM"/>
    </source>
</evidence>
<dbReference type="EMBL" id="BARS01006861">
    <property type="protein sequence ID" value="GAF74738.1"/>
    <property type="molecule type" value="Genomic_DNA"/>
</dbReference>
<feature type="transmembrane region" description="Helical" evidence="1">
    <location>
        <begin position="94"/>
        <end position="119"/>
    </location>
</feature>
<sequence length="289" mass="31902">MAAKFHYGGQALIEGVMMRGRKHIAVALRAPDGGIVTFTEPVGAIYRGRLRRMPFVRGILVLWESLILGVRTLFYSAEVASSRETERLNPAWLWFSLALGVILALGLFLVLPLLVVWALDPFISSSIVSNTVDGVVRLAIFIAYLWVIAFIPDVRRLFAYHGAEHKTVNAYEQGAALEVDQVRGYSTAHARCGTAFILIVFVLAIVVFAFLGRPPLWLRLLERIALFPVIAAFSYELMRLSAGHVKNIAVRTLLTPCFLLQALTTRQPDDGQLEVAISALKGVLDADAE</sequence>
<evidence type="ECO:0000256" key="1">
    <source>
        <dbReference type="SAM" id="Phobius"/>
    </source>
</evidence>